<accession>A0ABR9WGQ9</accession>
<dbReference type="EC" id="3.4.16.4" evidence="4"/>
<evidence type="ECO:0000313" key="5">
    <source>
        <dbReference type="Proteomes" id="UP000634134"/>
    </source>
</evidence>
<evidence type="ECO:0000313" key="4">
    <source>
        <dbReference type="EMBL" id="MBE9464684.1"/>
    </source>
</evidence>
<name>A0ABR9WGQ9_9BACT</name>
<dbReference type="PRINTS" id="PR00922">
    <property type="entry name" value="DADACBPTASE3"/>
</dbReference>
<evidence type="ECO:0000256" key="3">
    <source>
        <dbReference type="SAM" id="SignalP"/>
    </source>
</evidence>
<keyword evidence="4" id="KW-0645">Protease</keyword>
<sequence>MKLIYTFFCMLIFFAGKAQSIDSLALTGFSDAVLELQNSELIRNGTLSVSVKSVADKKTIFAINSEKSLPSASILKLVSTATILSILGGDFRYQTFLEYDGFIMNDTLVGNIYIRGTGDPSLGSDRFKDYLSSSQLIARWTAAIQKAGIKYIKGDVLADASYFDKNTLADSWIWGDLGNYYGAGVSGLNFNDNQYRIKFKPGVDEDDPAAFLGIEPAISYLIFQNLVTTGERGSGDKTVVYGNPLSTNVILTGTVPKGVPTFSVKGSIPDPAAYVAYALKQSLANTIPVIPETVTFKLTKSVIMPGPRKMLDEYKSPPLKEICQQANYWSVNLYADSFLKMAGKRLEGKSDYDDAAKAVTNYWWNRKADMRGFFIKDGSGLSPSGSVTTNNMTEILSLATKEASYPDFYKSIAVLGVNGTVRNLGKGTKAAGNIRAKSGSIEGTRAYAGYITTKSGAVLSFAMIANKYQQESSRTISEELVRLMTLLAGF</sequence>
<dbReference type="RefSeq" id="WP_194122727.1">
    <property type="nucleotide sequence ID" value="NZ_JACYGY010000001.1"/>
</dbReference>
<dbReference type="Pfam" id="PF02113">
    <property type="entry name" value="Peptidase_S13"/>
    <property type="match status" value="1"/>
</dbReference>
<dbReference type="InterPro" id="IPR012338">
    <property type="entry name" value="Beta-lactam/transpept-like"/>
</dbReference>
<evidence type="ECO:0000256" key="1">
    <source>
        <dbReference type="ARBA" id="ARBA00006096"/>
    </source>
</evidence>
<dbReference type="Proteomes" id="UP000634134">
    <property type="component" value="Unassembled WGS sequence"/>
</dbReference>
<organism evidence="4 5">
    <name type="scientific">Dyadobacter subterraneus</name>
    <dbReference type="NCBI Taxonomy" id="2773304"/>
    <lineage>
        <taxon>Bacteria</taxon>
        <taxon>Pseudomonadati</taxon>
        <taxon>Bacteroidota</taxon>
        <taxon>Cytophagia</taxon>
        <taxon>Cytophagales</taxon>
        <taxon>Spirosomataceae</taxon>
        <taxon>Dyadobacter</taxon>
    </lineage>
</organism>
<feature type="signal peptide" evidence="3">
    <location>
        <begin position="1"/>
        <end position="20"/>
    </location>
</feature>
<keyword evidence="2 4" id="KW-0378">Hydrolase</keyword>
<reference evidence="5" key="1">
    <citation type="submission" date="2023-07" db="EMBL/GenBank/DDBJ databases">
        <title>Dyadobacter sp. nov 'subterranea' isolated from contaminted grondwater.</title>
        <authorList>
            <person name="Szabo I."/>
            <person name="Al-Omari J."/>
            <person name="Szerdahelyi S.G."/>
            <person name="Rado J."/>
        </authorList>
    </citation>
    <scope>NUCLEOTIDE SEQUENCE [LARGE SCALE GENOMIC DNA]</scope>
    <source>
        <strain evidence="5">UP-52</strain>
    </source>
</reference>
<dbReference type="Gene3D" id="3.50.80.20">
    <property type="entry name" value="D-Ala-D-Ala carboxypeptidase C, peptidase S13"/>
    <property type="match status" value="1"/>
</dbReference>
<dbReference type="EMBL" id="JACYGY010000001">
    <property type="protein sequence ID" value="MBE9464684.1"/>
    <property type="molecule type" value="Genomic_DNA"/>
</dbReference>
<comment type="similarity">
    <text evidence="1">Belongs to the peptidase S13 family.</text>
</comment>
<keyword evidence="3" id="KW-0732">Signal</keyword>
<comment type="caution">
    <text evidence="4">The sequence shown here is derived from an EMBL/GenBank/DDBJ whole genome shotgun (WGS) entry which is preliminary data.</text>
</comment>
<dbReference type="GO" id="GO:0009002">
    <property type="term" value="F:serine-type D-Ala-D-Ala carboxypeptidase activity"/>
    <property type="evidence" value="ECO:0007669"/>
    <property type="project" value="UniProtKB-EC"/>
</dbReference>
<protein>
    <submittedName>
        <fullName evidence="4">D-alanyl-D-alanine carboxypeptidase/D-alanyl-D-alanine-endopeptidase</fullName>
        <ecNumber evidence="4">3.4.16.4</ecNumber>
    </submittedName>
</protein>
<dbReference type="SUPFAM" id="SSF56601">
    <property type="entry name" value="beta-lactamase/transpeptidase-like"/>
    <property type="match status" value="1"/>
</dbReference>
<keyword evidence="4" id="KW-0121">Carboxypeptidase</keyword>
<keyword evidence="5" id="KW-1185">Reference proteome</keyword>
<dbReference type="Gene3D" id="3.40.710.10">
    <property type="entry name" value="DD-peptidase/beta-lactamase superfamily"/>
    <property type="match status" value="1"/>
</dbReference>
<dbReference type="PANTHER" id="PTHR30023:SF0">
    <property type="entry name" value="PENICILLIN-SENSITIVE CARBOXYPEPTIDASE A"/>
    <property type="match status" value="1"/>
</dbReference>
<dbReference type="PANTHER" id="PTHR30023">
    <property type="entry name" value="D-ALANYL-D-ALANINE CARBOXYPEPTIDASE"/>
    <property type="match status" value="1"/>
</dbReference>
<feature type="chain" id="PRO_5047406606" evidence="3">
    <location>
        <begin position="21"/>
        <end position="490"/>
    </location>
</feature>
<gene>
    <name evidence="4" type="primary">dacB</name>
    <name evidence="4" type="ORF">IEE83_22595</name>
</gene>
<dbReference type="NCBIfam" id="TIGR00666">
    <property type="entry name" value="PBP4"/>
    <property type="match status" value="1"/>
</dbReference>
<proteinExistence type="inferred from homology"/>
<evidence type="ECO:0000256" key="2">
    <source>
        <dbReference type="ARBA" id="ARBA00022801"/>
    </source>
</evidence>
<dbReference type="InterPro" id="IPR000667">
    <property type="entry name" value="Peptidase_S13"/>
</dbReference>